<keyword evidence="10" id="KW-1185">Reference proteome</keyword>
<dbReference type="GO" id="GO:0006629">
    <property type="term" value="P:lipid metabolic process"/>
    <property type="evidence" value="ECO:0007669"/>
    <property type="project" value="InterPro"/>
</dbReference>
<evidence type="ECO:0000256" key="2">
    <source>
        <dbReference type="ARBA" id="ARBA00005179"/>
    </source>
</evidence>
<evidence type="ECO:0000256" key="4">
    <source>
        <dbReference type="ARBA" id="ARBA00022692"/>
    </source>
</evidence>
<keyword evidence="5 7" id="KW-1133">Transmembrane helix</keyword>
<proteinExistence type="predicted"/>
<keyword evidence="6 7" id="KW-0472">Membrane</keyword>
<dbReference type="InterPro" id="IPR032805">
    <property type="entry name" value="Wax_synthase_dom"/>
</dbReference>
<comment type="pathway">
    <text evidence="2">Secondary metabolite biosynthesis.</text>
</comment>
<evidence type="ECO:0000313" key="10">
    <source>
        <dbReference type="Proteomes" id="UP000612585"/>
    </source>
</evidence>
<evidence type="ECO:0000259" key="8">
    <source>
        <dbReference type="Pfam" id="PF13813"/>
    </source>
</evidence>
<comment type="caution">
    <text evidence="9">The sequence shown here is derived from an EMBL/GenBank/DDBJ whole genome shotgun (WGS) entry which is preliminary data.</text>
</comment>
<evidence type="ECO:0000256" key="6">
    <source>
        <dbReference type="ARBA" id="ARBA00023136"/>
    </source>
</evidence>
<organism evidence="9 10">
    <name type="scientific">Virgisporangium aurantiacum</name>
    <dbReference type="NCBI Taxonomy" id="175570"/>
    <lineage>
        <taxon>Bacteria</taxon>
        <taxon>Bacillati</taxon>
        <taxon>Actinomycetota</taxon>
        <taxon>Actinomycetes</taxon>
        <taxon>Micromonosporales</taxon>
        <taxon>Micromonosporaceae</taxon>
        <taxon>Virgisporangium</taxon>
    </lineage>
</organism>
<reference evidence="9" key="1">
    <citation type="submission" date="2021-01" db="EMBL/GenBank/DDBJ databases">
        <title>Whole genome shotgun sequence of Virgisporangium aurantiacum NBRC 16421.</title>
        <authorList>
            <person name="Komaki H."/>
            <person name="Tamura T."/>
        </authorList>
    </citation>
    <scope>NUCLEOTIDE SEQUENCE</scope>
    <source>
        <strain evidence="9">NBRC 16421</strain>
    </source>
</reference>
<name>A0A8J3ZK51_9ACTN</name>
<feature type="domain" description="Wax synthase" evidence="8">
    <location>
        <begin position="125"/>
        <end position="183"/>
    </location>
</feature>
<dbReference type="PANTHER" id="PTHR31595:SF57">
    <property type="entry name" value="OS04G0481900 PROTEIN"/>
    <property type="match status" value="1"/>
</dbReference>
<dbReference type="GO" id="GO:0008374">
    <property type="term" value="F:O-acyltransferase activity"/>
    <property type="evidence" value="ECO:0007669"/>
    <property type="project" value="InterPro"/>
</dbReference>
<sequence length="256" mass="27835">MVGALYVLIKAIAFVTAERRPAGQALAAYLTWPGVNPAPFTRTRNTGTGADATGVPATARRWVVRGALVMAAGLAGGAALAVAAPRLNRATVGWLGVAVILTTVHLGASDMLSGWRVRRYPVLRLFADPLASRSLRQFWSLRWNTAYVEMNRVVFAPFARRWFGRYANAALFALSGLLHEAAISVPVLAGFGGPTTYFLLHAAAVHAEPRIGLARWPRPLARLWTWCWVLAPLPLLFHTPFRDGLVAPLFTSWSTP</sequence>
<dbReference type="PANTHER" id="PTHR31595">
    <property type="entry name" value="LONG-CHAIN-ALCOHOL O-FATTY-ACYLTRANSFERASE 3-RELATED"/>
    <property type="match status" value="1"/>
</dbReference>
<evidence type="ECO:0000256" key="5">
    <source>
        <dbReference type="ARBA" id="ARBA00022989"/>
    </source>
</evidence>
<gene>
    <name evidence="9" type="ORF">Vau01_104760</name>
</gene>
<keyword evidence="3" id="KW-0808">Transferase</keyword>
<feature type="transmembrane region" description="Helical" evidence="7">
    <location>
        <begin position="62"/>
        <end position="84"/>
    </location>
</feature>
<dbReference type="Proteomes" id="UP000612585">
    <property type="component" value="Unassembled WGS sequence"/>
</dbReference>
<protein>
    <recommendedName>
        <fullName evidence="8">Wax synthase domain-containing protein</fullName>
    </recommendedName>
</protein>
<dbReference type="Pfam" id="PF13813">
    <property type="entry name" value="MBOAT_2"/>
    <property type="match status" value="1"/>
</dbReference>
<accession>A0A8J3ZK51</accession>
<dbReference type="InterPro" id="IPR044851">
    <property type="entry name" value="Wax_synthase"/>
</dbReference>
<dbReference type="GO" id="GO:0016020">
    <property type="term" value="C:membrane"/>
    <property type="evidence" value="ECO:0007669"/>
    <property type="project" value="UniProtKB-SubCell"/>
</dbReference>
<comment type="subcellular location">
    <subcellularLocation>
        <location evidence="1">Membrane</location>
        <topology evidence="1">Multi-pass membrane protein</topology>
    </subcellularLocation>
</comment>
<evidence type="ECO:0000313" key="9">
    <source>
        <dbReference type="EMBL" id="GIJ62960.1"/>
    </source>
</evidence>
<dbReference type="AlphaFoldDB" id="A0A8J3ZK51"/>
<evidence type="ECO:0000256" key="1">
    <source>
        <dbReference type="ARBA" id="ARBA00004141"/>
    </source>
</evidence>
<dbReference type="EMBL" id="BOPG01000085">
    <property type="protein sequence ID" value="GIJ62960.1"/>
    <property type="molecule type" value="Genomic_DNA"/>
</dbReference>
<feature type="transmembrane region" description="Helical" evidence="7">
    <location>
        <begin position="90"/>
        <end position="108"/>
    </location>
</feature>
<evidence type="ECO:0000256" key="3">
    <source>
        <dbReference type="ARBA" id="ARBA00022679"/>
    </source>
</evidence>
<evidence type="ECO:0000256" key="7">
    <source>
        <dbReference type="SAM" id="Phobius"/>
    </source>
</evidence>
<keyword evidence="4 7" id="KW-0812">Transmembrane</keyword>